<keyword evidence="3" id="KW-0472">Membrane</keyword>
<feature type="domain" description="CCHC-type" evidence="4">
    <location>
        <begin position="273"/>
        <end position="289"/>
    </location>
</feature>
<evidence type="ECO:0000259" key="4">
    <source>
        <dbReference type="PROSITE" id="PS50158"/>
    </source>
</evidence>
<keyword evidence="1" id="KW-0479">Metal-binding</keyword>
<feature type="region of interest" description="Disordered" evidence="2">
    <location>
        <begin position="291"/>
        <end position="313"/>
    </location>
</feature>
<keyword evidence="1" id="KW-0862">Zinc</keyword>
<proteinExistence type="predicted"/>
<keyword evidence="3" id="KW-1133">Transmembrane helix</keyword>
<feature type="transmembrane region" description="Helical" evidence="3">
    <location>
        <begin position="543"/>
        <end position="561"/>
    </location>
</feature>
<keyword evidence="1" id="KW-0863">Zinc-finger</keyword>
<feature type="compositionally biased region" description="Basic and acidic residues" evidence="2">
    <location>
        <begin position="293"/>
        <end position="308"/>
    </location>
</feature>
<accession>Q7XLT0</accession>
<dbReference type="GO" id="GO:0008270">
    <property type="term" value="F:zinc ion binding"/>
    <property type="evidence" value="ECO:0007669"/>
    <property type="project" value="UniProtKB-KW"/>
</dbReference>
<name>Q7XLT0_ORYSJ</name>
<dbReference type="PROSITE" id="PS50158">
    <property type="entry name" value="ZF_CCHC"/>
    <property type="match status" value="1"/>
</dbReference>
<organism evidence="5">
    <name type="scientific">Oryza sativa subsp. japonica</name>
    <name type="common">Rice</name>
    <dbReference type="NCBI Taxonomy" id="39947"/>
    <lineage>
        <taxon>Eukaryota</taxon>
        <taxon>Viridiplantae</taxon>
        <taxon>Streptophyta</taxon>
        <taxon>Embryophyta</taxon>
        <taxon>Tracheophyta</taxon>
        <taxon>Spermatophyta</taxon>
        <taxon>Magnoliopsida</taxon>
        <taxon>Liliopsida</taxon>
        <taxon>Poales</taxon>
        <taxon>Poaceae</taxon>
        <taxon>BOP clade</taxon>
        <taxon>Oryzoideae</taxon>
        <taxon>Oryzeae</taxon>
        <taxon>Oryzinae</taxon>
        <taxon>Oryza</taxon>
        <taxon>Oryza sativa</taxon>
    </lineage>
</organism>
<protein>
    <submittedName>
        <fullName evidence="5">OSJNBa0057M08.4 protein</fullName>
    </submittedName>
</protein>
<dbReference type="EMBL" id="AL731640">
    <property type="protein sequence ID" value="CAE04980.3"/>
    <property type="molecule type" value="Genomic_DNA"/>
</dbReference>
<gene>
    <name evidence="5" type="primary">OSJNBa0057M08.4</name>
</gene>
<reference evidence="5" key="1">
    <citation type="journal article" date="2002" name="Nature">
        <title>Sequence and analysis of rice chromosome 4.</title>
        <authorList>
            <person name="Feng Q."/>
            <person name="Zhang Y."/>
            <person name="Hao P."/>
            <person name="Wang S."/>
            <person name="Fu G."/>
            <person name="Huang Y."/>
            <person name="Li Y."/>
            <person name="Zhu J."/>
            <person name="Liu Y."/>
            <person name="Hu X."/>
            <person name="Jia P."/>
            <person name="Zhang Y."/>
            <person name="Zhao Q."/>
            <person name="Ying K."/>
            <person name="Yu S."/>
            <person name="Tang Y."/>
            <person name="Weng Q."/>
            <person name="Zhang L."/>
            <person name="Lu Y."/>
            <person name="Mu J."/>
            <person name="Lu Y."/>
            <person name="Zhang L.S."/>
            <person name="Yu Z."/>
            <person name="Fan D."/>
            <person name="Liu X."/>
            <person name="Lu T."/>
            <person name="Li C."/>
            <person name="Wu Y."/>
            <person name="Sun T."/>
            <person name="Lei H."/>
            <person name="Li T."/>
            <person name="Hu H."/>
            <person name="Guan J."/>
            <person name="Wu M."/>
            <person name="Zhang R."/>
            <person name="Zhou B."/>
            <person name="Chen Z."/>
            <person name="Chen L."/>
            <person name="Jin Z."/>
            <person name="Wang R."/>
            <person name="Yin H."/>
            <person name="Cai Z."/>
            <person name="Ren S."/>
            <person name="Lv G."/>
            <person name="Gu W."/>
            <person name="Zhu G."/>
            <person name="Tu Y."/>
            <person name="Jia J."/>
            <person name="Zhang Y."/>
            <person name="Chen J."/>
            <person name="Kang H."/>
            <person name="Chen X."/>
            <person name="Shao C."/>
            <person name="Sun Y."/>
            <person name="Hu Q."/>
            <person name="Zhang X."/>
            <person name="Zhang W."/>
            <person name="Wang L."/>
            <person name="Ding C."/>
            <person name="Sheng H."/>
            <person name="Gu J."/>
            <person name="Chen S."/>
            <person name="Ni L."/>
            <person name="Zhu F."/>
            <person name="Chen W."/>
            <person name="Lan L."/>
            <person name="Lai Y."/>
            <person name="Cheng Z."/>
            <person name="Gu M."/>
            <person name="Jiang J."/>
            <person name="Li J."/>
            <person name="Hong G."/>
            <person name="Xue Y."/>
            <person name="Han B."/>
        </authorList>
    </citation>
    <scope>NUCLEOTIDE SEQUENCE [LARGE SCALE GENOMIC DNA]</scope>
</reference>
<dbReference type="GO" id="GO:0003676">
    <property type="term" value="F:nucleic acid binding"/>
    <property type="evidence" value="ECO:0007669"/>
    <property type="project" value="InterPro"/>
</dbReference>
<dbReference type="AlphaFoldDB" id="Q7XLT0"/>
<feature type="region of interest" description="Disordered" evidence="2">
    <location>
        <begin position="592"/>
        <end position="615"/>
    </location>
</feature>
<evidence type="ECO:0000256" key="3">
    <source>
        <dbReference type="SAM" id="Phobius"/>
    </source>
</evidence>
<dbReference type="InterPro" id="IPR001878">
    <property type="entry name" value="Znf_CCHC"/>
</dbReference>
<evidence type="ECO:0000256" key="2">
    <source>
        <dbReference type="SAM" id="MobiDB-lite"/>
    </source>
</evidence>
<evidence type="ECO:0000256" key="1">
    <source>
        <dbReference type="PROSITE-ProRule" id="PRU00047"/>
    </source>
</evidence>
<sequence length="765" mass="87378">MVRTGTMFREEQRSIAVGIPREKVTRVWILEGQLRSTVGIGTRLREELRSRRSRIPGDEVGYEMAYGGWTPCGRDLRNGLHEVCVQASVFAKGIGRGMHACTVLYMYVCDRYMHVKHMKPEEALDDYLSRFNKIFSDLRSVDSSYDANYPQSEISRHFLNGLDMSIWEMKVTSIQESVNMSSLTLDSLYTKLKTHEMNILSRKGDSKSSALVSSSTFLDVGASSSKPSVLALFNAISDDQLEQFEEEDLVLLSNRFSRAMKNVRNRKRGELNRCFECGALDHLRSHCPKLGRGKKEDDGRVKEDDVNKKKNMKEKEKKKHCMQWLVQELIKVIDGSEDEDEGKGKQVVDLAFIARNASSDVDESDDDNEEKLSYDQLEYAAYKFAKKLQTCSIELDEKDHTIDILNAEIARLKSLIHNDDNCQSCEVLFSEINALRDVNSVNCKKLEFEIEKSKKLESSFALGFALHARVVDELILTKNVLKKYKVAFCASSLVNASCVNKATQNNGVLISQDCSKCVLNELKLKDALERVKHMEEIVKQDEVLILMLIILDILLLFWVLLGEKKEREIAFAKQRWQKSGFCSRSTVRPQLNRLPGPVRPQGQRRSDRPRGNFARNSNRTFVKRQENKKYENNEYRILGNSLDDKDVFDVTGGQPWSMVRTETMFREEQRSIAVGIPREKVTRVWILGGQLRSTVGIWTRLREELRSRRSRIPGDEVGYEMAYGGWTPCGRDLRNGLHEMCVQVSVFAKGIGRGLCMVLQYGGVL</sequence>
<keyword evidence="3" id="KW-0812">Transmembrane</keyword>
<evidence type="ECO:0000313" key="5">
    <source>
        <dbReference type="EMBL" id="CAE04980.3"/>
    </source>
</evidence>